<evidence type="ECO:0000256" key="1">
    <source>
        <dbReference type="ARBA" id="ARBA00008950"/>
    </source>
</evidence>
<protein>
    <submittedName>
        <fullName evidence="3">Metallophosphoesterase family protein</fullName>
    </submittedName>
</protein>
<dbReference type="Pfam" id="PF12850">
    <property type="entry name" value="Metallophos_2"/>
    <property type="match status" value="1"/>
</dbReference>
<dbReference type="InterPro" id="IPR011152">
    <property type="entry name" value="Pesterase_MJ0912"/>
</dbReference>
<dbReference type="InterPro" id="IPR029052">
    <property type="entry name" value="Metallo-depent_PP-like"/>
</dbReference>
<gene>
    <name evidence="4" type="ORF">HLH25_00710</name>
    <name evidence="3" type="ORF">HLH26_01000</name>
</gene>
<dbReference type="PANTHER" id="PTHR42850">
    <property type="entry name" value="METALLOPHOSPHOESTERASE"/>
    <property type="match status" value="1"/>
</dbReference>
<evidence type="ECO:0000313" key="4">
    <source>
        <dbReference type="EMBL" id="MBB2192178.1"/>
    </source>
</evidence>
<keyword evidence="5" id="KW-1185">Reference proteome</keyword>
<dbReference type="SUPFAM" id="SSF56300">
    <property type="entry name" value="Metallo-dependent phosphatases"/>
    <property type="match status" value="1"/>
</dbReference>
<dbReference type="PIRSF" id="PIRSF000883">
    <property type="entry name" value="Pesterase_MJ0912"/>
    <property type="match status" value="1"/>
</dbReference>
<dbReference type="Gene3D" id="3.60.21.10">
    <property type="match status" value="1"/>
</dbReference>
<accession>A0A7W4II82</accession>
<evidence type="ECO:0000313" key="6">
    <source>
        <dbReference type="Proteomes" id="UP000561077"/>
    </source>
</evidence>
<comment type="similarity">
    <text evidence="1">Belongs to the metallophosphoesterase superfamily. YfcE family.</text>
</comment>
<dbReference type="Proteomes" id="UP000561077">
    <property type="component" value="Unassembled WGS sequence"/>
</dbReference>
<dbReference type="EMBL" id="JABEQN010000001">
    <property type="protein sequence ID" value="MBB2192178.1"/>
    <property type="molecule type" value="Genomic_DNA"/>
</dbReference>
<organism evidence="3 6">
    <name type="scientific">Gluconacetobacter dulcium</name>
    <dbReference type="NCBI Taxonomy" id="2729096"/>
    <lineage>
        <taxon>Bacteria</taxon>
        <taxon>Pseudomonadati</taxon>
        <taxon>Pseudomonadota</taxon>
        <taxon>Alphaproteobacteria</taxon>
        <taxon>Acetobacterales</taxon>
        <taxon>Acetobacteraceae</taxon>
        <taxon>Gluconacetobacter</taxon>
    </lineage>
</organism>
<sequence length="245" mass="26153">MRIAVIADVHGNSLALEAVLHDIAHENPDLIVNLGDLVSGPFDPARSADIQMSLSAVTVAGNHERQLLTGGAGASDAYARPRLSEDHWKWLRSLPGTARLLDGRVFACHGSPAGGDLEYFLEDVSTGHARLDRPDAIRRRLVGAGDAQLVLCGHTHIPRVVVSDGVVIVNPGSVGMPAYDDDRPVAHVMEAGCPHARYALVAPSPSGWRVDLRAVPYDFEAAARQAEQAGRPEIAFGVRTGRMPC</sequence>
<dbReference type="PANTHER" id="PTHR42850:SF2">
    <property type="entry name" value="BLL5683 PROTEIN"/>
    <property type="match status" value="1"/>
</dbReference>
<dbReference type="Proteomes" id="UP000540490">
    <property type="component" value="Unassembled WGS sequence"/>
</dbReference>
<feature type="domain" description="Calcineurin-like phosphoesterase" evidence="2">
    <location>
        <begin position="1"/>
        <end position="183"/>
    </location>
</feature>
<dbReference type="EMBL" id="JABEQO010000001">
    <property type="protein sequence ID" value="MBB2163127.1"/>
    <property type="molecule type" value="Genomic_DNA"/>
</dbReference>
<dbReference type="InterPro" id="IPR024654">
    <property type="entry name" value="Calcineurin-like_PHP_lpxH"/>
</dbReference>
<dbReference type="InterPro" id="IPR050126">
    <property type="entry name" value="Ap4A_hydrolase"/>
</dbReference>
<proteinExistence type="inferred from homology"/>
<dbReference type="GO" id="GO:0005737">
    <property type="term" value="C:cytoplasm"/>
    <property type="evidence" value="ECO:0007669"/>
    <property type="project" value="TreeGrafter"/>
</dbReference>
<dbReference type="CDD" id="cd00838">
    <property type="entry name" value="MPP_superfamily"/>
    <property type="match status" value="1"/>
</dbReference>
<dbReference type="GO" id="GO:0016791">
    <property type="term" value="F:phosphatase activity"/>
    <property type="evidence" value="ECO:0007669"/>
    <property type="project" value="TreeGrafter"/>
</dbReference>
<dbReference type="AlphaFoldDB" id="A0A7W4II82"/>
<comment type="caution">
    <text evidence="3">The sequence shown here is derived from an EMBL/GenBank/DDBJ whole genome shotgun (WGS) entry which is preliminary data.</text>
</comment>
<evidence type="ECO:0000313" key="5">
    <source>
        <dbReference type="Proteomes" id="UP000540490"/>
    </source>
</evidence>
<reference evidence="5 6" key="1">
    <citation type="submission" date="2020-04" db="EMBL/GenBank/DDBJ databases">
        <title>Description of novel Gluconacetobacter.</title>
        <authorList>
            <person name="Sombolestani A."/>
        </authorList>
    </citation>
    <scope>NUCLEOTIDE SEQUENCE [LARGE SCALE GENOMIC DNA]</scope>
    <source>
        <strain evidence="4 5">LMG 1728</strain>
        <strain evidence="3 6">LMG 1731</strain>
    </source>
</reference>
<evidence type="ECO:0000259" key="2">
    <source>
        <dbReference type="Pfam" id="PF12850"/>
    </source>
</evidence>
<name>A0A7W4II82_9PROT</name>
<dbReference type="RefSeq" id="WP_182972233.1">
    <property type="nucleotide sequence ID" value="NZ_JABEQN010000001.1"/>
</dbReference>
<evidence type="ECO:0000313" key="3">
    <source>
        <dbReference type="EMBL" id="MBB2163127.1"/>
    </source>
</evidence>